<evidence type="ECO:0000256" key="13">
    <source>
        <dbReference type="PIRNR" id="PIRNR002811"/>
    </source>
</evidence>
<keyword evidence="7 12" id="KW-0863">Zinc-finger</keyword>
<dbReference type="PIRSF" id="PIRSF002811">
    <property type="entry name" value="DnaG"/>
    <property type="match status" value="1"/>
</dbReference>
<dbReference type="Pfam" id="PF10410">
    <property type="entry name" value="DnaB_bind"/>
    <property type="match status" value="1"/>
</dbReference>
<dbReference type="FunFam" id="3.90.580.10:FF:000001">
    <property type="entry name" value="DNA primase"/>
    <property type="match status" value="1"/>
</dbReference>
<evidence type="ECO:0000256" key="10">
    <source>
        <dbReference type="ARBA" id="ARBA00023125"/>
    </source>
</evidence>
<dbReference type="InterPro" id="IPR013264">
    <property type="entry name" value="DNAG_N"/>
</dbReference>
<dbReference type="SMART" id="SM00493">
    <property type="entry name" value="TOPRIM"/>
    <property type="match status" value="1"/>
</dbReference>
<proteinExistence type="inferred from homology"/>
<dbReference type="PANTHER" id="PTHR30313">
    <property type="entry name" value="DNA PRIMASE"/>
    <property type="match status" value="1"/>
</dbReference>
<dbReference type="InterPro" id="IPR037068">
    <property type="entry name" value="DNA_primase_core_N_sf"/>
</dbReference>
<dbReference type="SMART" id="SM00400">
    <property type="entry name" value="ZnF_CHCC"/>
    <property type="match status" value="1"/>
</dbReference>
<dbReference type="PANTHER" id="PTHR30313:SF2">
    <property type="entry name" value="DNA PRIMASE"/>
    <property type="match status" value="1"/>
</dbReference>
<dbReference type="HAMAP" id="MF_00974">
    <property type="entry name" value="DNA_primase_DnaG"/>
    <property type="match status" value="1"/>
</dbReference>
<dbReference type="PATRIC" id="fig|1618405.3.peg.510"/>
<protein>
    <recommendedName>
        <fullName evidence="12 13">DNA primase</fullName>
        <ecNumber evidence="12">2.7.7.101</ecNumber>
    </recommendedName>
</protein>
<evidence type="ECO:0000259" key="15">
    <source>
        <dbReference type="PROSITE" id="PS50880"/>
    </source>
</evidence>
<dbReference type="InterPro" id="IPR036977">
    <property type="entry name" value="DNA_primase_Znf_CHC2"/>
</dbReference>
<dbReference type="Gene3D" id="3.90.980.10">
    <property type="entry name" value="DNA primase, catalytic core, N-terminal domain"/>
    <property type="match status" value="1"/>
</dbReference>
<keyword evidence="4 12" id="KW-0548">Nucleotidyltransferase</keyword>
<dbReference type="InterPro" id="IPR006295">
    <property type="entry name" value="DNA_primase_DnaG"/>
</dbReference>
<keyword evidence="5 12" id="KW-0235">DNA replication</keyword>
<evidence type="ECO:0000313" key="17">
    <source>
        <dbReference type="Proteomes" id="UP000034531"/>
    </source>
</evidence>
<dbReference type="Pfam" id="PF13155">
    <property type="entry name" value="Toprim_2"/>
    <property type="match status" value="1"/>
</dbReference>
<accession>A0A0G0RD33</accession>
<dbReference type="InterPro" id="IPR002694">
    <property type="entry name" value="Znf_CHC2"/>
</dbReference>
<evidence type="ECO:0000256" key="6">
    <source>
        <dbReference type="ARBA" id="ARBA00022723"/>
    </source>
</evidence>
<dbReference type="AlphaFoldDB" id="A0A0G0RD33"/>
<dbReference type="EC" id="2.7.7.101" evidence="12"/>
<gene>
    <name evidence="12" type="primary">dnaG</name>
    <name evidence="16" type="ORF">UT84_C0010G0012</name>
</gene>
<keyword evidence="6 12" id="KW-0479">Metal-binding</keyword>
<keyword evidence="2 12" id="KW-0639">Primosome</keyword>
<evidence type="ECO:0000256" key="2">
    <source>
        <dbReference type="ARBA" id="ARBA00022515"/>
    </source>
</evidence>
<keyword evidence="1 12" id="KW-0240">DNA-directed RNA polymerase</keyword>
<dbReference type="GO" id="GO:0005737">
    <property type="term" value="C:cytoplasm"/>
    <property type="evidence" value="ECO:0007669"/>
    <property type="project" value="TreeGrafter"/>
</dbReference>
<dbReference type="Pfam" id="PF01807">
    <property type="entry name" value="Zn_ribbon_DnaG"/>
    <property type="match status" value="1"/>
</dbReference>
<evidence type="ECO:0000256" key="12">
    <source>
        <dbReference type="HAMAP-Rule" id="MF_00974"/>
    </source>
</evidence>
<evidence type="ECO:0000256" key="7">
    <source>
        <dbReference type="ARBA" id="ARBA00022771"/>
    </source>
</evidence>
<dbReference type="Pfam" id="PF08275">
    <property type="entry name" value="DNAG_N"/>
    <property type="match status" value="1"/>
</dbReference>
<dbReference type="CDD" id="cd03364">
    <property type="entry name" value="TOPRIM_DnaG_primases"/>
    <property type="match status" value="1"/>
</dbReference>
<comment type="function">
    <text evidence="12 13">RNA polymerase that catalyzes the synthesis of short RNA molecules used as primers for DNA polymerase during DNA replication.</text>
</comment>
<evidence type="ECO:0000256" key="9">
    <source>
        <dbReference type="ARBA" id="ARBA00022842"/>
    </source>
</evidence>
<reference evidence="16 17" key="1">
    <citation type="journal article" date="2015" name="Nature">
        <title>rRNA introns, odd ribosomes, and small enigmatic genomes across a large radiation of phyla.</title>
        <authorList>
            <person name="Brown C.T."/>
            <person name="Hug L.A."/>
            <person name="Thomas B.C."/>
            <person name="Sharon I."/>
            <person name="Castelle C.J."/>
            <person name="Singh A."/>
            <person name="Wilkins M.J."/>
            <person name="Williams K.H."/>
            <person name="Banfield J.F."/>
        </authorList>
    </citation>
    <scope>NUCLEOTIDE SEQUENCE [LARGE SCALE GENOMIC DNA]</scope>
</reference>
<dbReference type="Gene3D" id="3.40.1360.10">
    <property type="match status" value="1"/>
</dbReference>
<dbReference type="GO" id="GO:0003677">
    <property type="term" value="F:DNA binding"/>
    <property type="evidence" value="ECO:0007669"/>
    <property type="project" value="UniProtKB-KW"/>
</dbReference>
<dbReference type="GO" id="GO:0003899">
    <property type="term" value="F:DNA-directed RNA polymerase activity"/>
    <property type="evidence" value="ECO:0007669"/>
    <property type="project" value="UniProtKB-UniRule"/>
</dbReference>
<keyword evidence="10 12" id="KW-0238">DNA-binding</keyword>
<evidence type="ECO:0000256" key="4">
    <source>
        <dbReference type="ARBA" id="ARBA00022695"/>
    </source>
</evidence>
<dbReference type="PROSITE" id="PS50880">
    <property type="entry name" value="TOPRIM"/>
    <property type="match status" value="1"/>
</dbReference>
<keyword evidence="11 12" id="KW-0804">Transcription</keyword>
<dbReference type="Proteomes" id="UP000034531">
    <property type="component" value="Unassembled WGS sequence"/>
</dbReference>
<evidence type="ECO:0000256" key="3">
    <source>
        <dbReference type="ARBA" id="ARBA00022679"/>
    </source>
</evidence>
<feature type="domain" description="Toprim" evidence="15">
    <location>
        <begin position="262"/>
        <end position="345"/>
    </location>
</feature>
<dbReference type="GO" id="GO:1990077">
    <property type="term" value="C:primosome complex"/>
    <property type="evidence" value="ECO:0007669"/>
    <property type="project" value="UniProtKB-KW"/>
</dbReference>
<dbReference type="InterPro" id="IPR019475">
    <property type="entry name" value="DNA_primase_DnaB-bd"/>
</dbReference>
<evidence type="ECO:0000313" key="16">
    <source>
        <dbReference type="EMBL" id="KKR50589.1"/>
    </source>
</evidence>
<evidence type="ECO:0000256" key="1">
    <source>
        <dbReference type="ARBA" id="ARBA00022478"/>
    </source>
</evidence>
<dbReference type="NCBIfam" id="TIGR01391">
    <property type="entry name" value="dnaG"/>
    <property type="match status" value="1"/>
</dbReference>
<keyword evidence="3 12" id="KW-0808">Transferase</keyword>
<dbReference type="SUPFAM" id="SSF57783">
    <property type="entry name" value="Zinc beta-ribbon"/>
    <property type="match status" value="1"/>
</dbReference>
<dbReference type="InterPro" id="IPR034151">
    <property type="entry name" value="TOPRIM_DnaG_bac"/>
</dbReference>
<dbReference type="GO" id="GO:0000428">
    <property type="term" value="C:DNA-directed RNA polymerase complex"/>
    <property type="evidence" value="ECO:0007669"/>
    <property type="project" value="UniProtKB-KW"/>
</dbReference>
<evidence type="ECO:0000256" key="11">
    <source>
        <dbReference type="ARBA" id="ARBA00023163"/>
    </source>
</evidence>
<comment type="catalytic activity">
    <reaction evidence="12">
        <text>ssDNA + n NTP = ssDNA/pppN(pN)n-1 hybrid + (n-1) diphosphate.</text>
        <dbReference type="EC" id="2.7.7.101"/>
    </reaction>
</comment>
<comment type="subunit">
    <text evidence="12">Monomer. Interacts with DnaB.</text>
</comment>
<dbReference type="GO" id="GO:0008270">
    <property type="term" value="F:zinc ion binding"/>
    <property type="evidence" value="ECO:0007669"/>
    <property type="project" value="UniProtKB-UniRule"/>
</dbReference>
<comment type="cofactor">
    <cofactor evidence="12 13 14">
        <name>Zn(2+)</name>
        <dbReference type="ChEBI" id="CHEBI:29105"/>
    </cofactor>
    <text evidence="12 13 14">Binds 1 zinc ion per monomer.</text>
</comment>
<dbReference type="InterPro" id="IPR006171">
    <property type="entry name" value="TOPRIM_dom"/>
</dbReference>
<dbReference type="InterPro" id="IPR050219">
    <property type="entry name" value="DnaG_primase"/>
</dbReference>
<evidence type="ECO:0000256" key="5">
    <source>
        <dbReference type="ARBA" id="ARBA00022705"/>
    </source>
</evidence>
<evidence type="ECO:0000256" key="8">
    <source>
        <dbReference type="ARBA" id="ARBA00022833"/>
    </source>
</evidence>
<dbReference type="SUPFAM" id="SSF56731">
    <property type="entry name" value="DNA primase core"/>
    <property type="match status" value="1"/>
</dbReference>
<comment type="caution">
    <text evidence="16">The sequence shown here is derived from an EMBL/GenBank/DDBJ whole genome shotgun (WGS) entry which is preliminary data.</text>
</comment>
<dbReference type="EMBL" id="LBYI01000010">
    <property type="protein sequence ID" value="KKR50589.1"/>
    <property type="molecule type" value="Genomic_DNA"/>
</dbReference>
<dbReference type="InterPro" id="IPR030846">
    <property type="entry name" value="DnaG_bac"/>
</dbReference>
<evidence type="ECO:0000256" key="14">
    <source>
        <dbReference type="PIRSR" id="PIRSR002811-1"/>
    </source>
</evidence>
<organism evidence="16 17">
    <name type="scientific">Candidatus Curtissbacteria bacterium GW2011_GWA1_40_16</name>
    <dbReference type="NCBI Taxonomy" id="1618405"/>
    <lineage>
        <taxon>Bacteria</taxon>
        <taxon>Candidatus Curtissiibacteriota</taxon>
    </lineage>
</organism>
<name>A0A0G0RD33_9BACT</name>
<sequence>MVPMDQKDEVKSKVDIVEVISSYLPLKKSGRNFSGLCPFHTEKTPSFMVSAERQVFKCFGCGESGDVFTFLEKMEGWEFREALEDLAKRVGVRLTTFAPSAQSKEKDKILAVNSLTAKFYSHILNKHPLGEKAREYLVGRGVKEETWREYDLGYAPSGWQNAFDFLVKRGFSGADVAASGLVIARRSRGAQDDGSFYDRFRNRLVFPLKDAKGTILGFSARIIDEAQNNEPKYVNSPETLVFNKGSLLFGLDVAKSTIRSKNEALLVEGEFDVISSHQAGIENVVASKGTALTEKQVVLVSRICENVALCFDRDLAGDAAARRGIELLDMAGVIVKIVRLGQFKDPDEFVKSNPEGFKKAINSAENIYDFYIESALSRFDGATAEGKKKIGGEVLPMFSKISDDMVRAHYIEKLSRVLDLDISLVAQAVEKRMPDQYVAADKLVPGREPVFGKSGLTLEKYFLALLVYGDNLKQDDLALLAADDFTDGSAKDFFSWLHDIISASKKGSGKSSSQKVSNRQKSLKNLLSKLPGDLDGFVDDLFLVSISPALADRELWMSELKKVADRIKHISLKKKLGELSRDIKLAESHADNKKAAILSRKFDELSKTLKGGLVNG</sequence>
<keyword evidence="8 12" id="KW-0862">Zinc</keyword>
<dbReference type="Gene3D" id="3.90.580.10">
    <property type="entry name" value="Zinc finger, CHC2-type domain"/>
    <property type="match status" value="1"/>
</dbReference>
<dbReference type="GO" id="GO:0006269">
    <property type="term" value="P:DNA replication, synthesis of primer"/>
    <property type="evidence" value="ECO:0007669"/>
    <property type="project" value="UniProtKB-UniRule"/>
</dbReference>
<keyword evidence="9" id="KW-0460">Magnesium</keyword>
<feature type="zinc finger region" description="CHC2-type" evidence="12 14">
    <location>
        <begin position="37"/>
        <end position="61"/>
    </location>
</feature>
<comment type="similarity">
    <text evidence="12 13">Belongs to the DnaG primase family.</text>
</comment>
<comment type="domain">
    <text evidence="12">Contains an N-terminal zinc-binding domain, a central core domain that contains the primase activity, and a C-terminal DnaB-binding domain.</text>
</comment>